<evidence type="ECO:0000313" key="11">
    <source>
        <dbReference type="EMBL" id="HIS35816.1"/>
    </source>
</evidence>
<dbReference type="SFLD" id="SFLDG01065">
    <property type="entry name" value="anaerobic_coproporphyrinogen-I"/>
    <property type="match status" value="1"/>
</dbReference>
<reference evidence="11" key="2">
    <citation type="journal article" date="2021" name="PeerJ">
        <title>Extensive microbial diversity within the chicken gut microbiome revealed by metagenomics and culture.</title>
        <authorList>
            <person name="Gilroy R."/>
            <person name="Ravi A."/>
            <person name="Getino M."/>
            <person name="Pursley I."/>
            <person name="Horton D.L."/>
            <person name="Alikhan N.F."/>
            <person name="Baker D."/>
            <person name="Gharbi K."/>
            <person name="Hall N."/>
            <person name="Watson M."/>
            <person name="Adriaenssens E.M."/>
            <person name="Foster-Nyarko E."/>
            <person name="Jarju S."/>
            <person name="Secka A."/>
            <person name="Antonio M."/>
            <person name="Oren A."/>
            <person name="Chaudhuri R.R."/>
            <person name="La Ragione R."/>
            <person name="Hildebrand F."/>
            <person name="Pallen M.J."/>
        </authorList>
    </citation>
    <scope>NUCLEOTIDE SEQUENCE</scope>
    <source>
        <strain evidence="11">6276</strain>
    </source>
</reference>
<evidence type="ECO:0000259" key="10">
    <source>
        <dbReference type="PROSITE" id="PS51918"/>
    </source>
</evidence>
<keyword evidence="9" id="KW-0963">Cytoplasm</keyword>
<evidence type="ECO:0000256" key="7">
    <source>
        <dbReference type="ARBA" id="ARBA00023014"/>
    </source>
</evidence>
<comment type="subcellular location">
    <subcellularLocation>
        <location evidence="9">Cytoplasm</location>
    </subcellularLocation>
</comment>
<feature type="domain" description="Radical SAM core" evidence="10">
    <location>
        <begin position="1"/>
        <end position="222"/>
    </location>
</feature>
<comment type="similarity">
    <text evidence="1">Belongs to the anaerobic coproporphyrinogen-III oxidase family. HemW subfamily.</text>
</comment>
<evidence type="ECO:0000256" key="2">
    <source>
        <dbReference type="ARBA" id="ARBA00017228"/>
    </source>
</evidence>
<keyword evidence="6 9" id="KW-0408">Iron</keyword>
<organism evidence="11 12">
    <name type="scientific">Candidatus Scatousia excrementigallinarum</name>
    <dbReference type="NCBI Taxonomy" id="2840935"/>
    <lineage>
        <taxon>Bacteria</taxon>
        <taxon>Candidatus Scatousia</taxon>
    </lineage>
</organism>
<dbReference type="NCBIfam" id="TIGR00539">
    <property type="entry name" value="hemN_rel"/>
    <property type="match status" value="1"/>
</dbReference>
<dbReference type="SFLD" id="SFLDS00029">
    <property type="entry name" value="Radical_SAM"/>
    <property type="match status" value="1"/>
</dbReference>
<dbReference type="InterPro" id="IPR007197">
    <property type="entry name" value="rSAM"/>
</dbReference>
<evidence type="ECO:0000256" key="8">
    <source>
        <dbReference type="ARBA" id="ARBA00023186"/>
    </source>
</evidence>
<keyword evidence="3 9" id="KW-0349">Heme</keyword>
<comment type="function">
    <text evidence="9">Probably acts as a heme chaperone, transferring heme to an unknown acceptor. Binds one molecule of heme per monomer, possibly covalently. Binds 1 [4Fe-4S] cluster. The cluster is coordinated with 3 cysteines and an exchangeable S-adenosyl-L-methionine.</text>
</comment>
<dbReference type="SFLD" id="SFLDG01082">
    <property type="entry name" value="B12-binding_domain_containing"/>
    <property type="match status" value="1"/>
</dbReference>
<accession>A0A9D1EXI9</accession>
<dbReference type="Proteomes" id="UP000823928">
    <property type="component" value="Unassembled WGS sequence"/>
</dbReference>
<evidence type="ECO:0000256" key="6">
    <source>
        <dbReference type="ARBA" id="ARBA00023004"/>
    </source>
</evidence>
<dbReference type="GO" id="GO:0006779">
    <property type="term" value="P:porphyrin-containing compound biosynthetic process"/>
    <property type="evidence" value="ECO:0007669"/>
    <property type="project" value="InterPro"/>
</dbReference>
<keyword evidence="8 9" id="KW-0143">Chaperone</keyword>
<dbReference type="InterPro" id="IPR006638">
    <property type="entry name" value="Elp3/MiaA/NifB-like_rSAM"/>
</dbReference>
<protein>
    <recommendedName>
        <fullName evidence="2 9">Heme chaperone HemW</fullName>
    </recommendedName>
</protein>
<dbReference type="InterPro" id="IPR058240">
    <property type="entry name" value="rSAM_sf"/>
</dbReference>
<evidence type="ECO:0000256" key="3">
    <source>
        <dbReference type="ARBA" id="ARBA00022617"/>
    </source>
</evidence>
<gene>
    <name evidence="11" type="primary">hemW</name>
    <name evidence="11" type="ORF">IAC10_04205</name>
</gene>
<sequence>MVKNAYIHIPFCKSKCNYCSFISYSMLEFKEEYLYALEKEIKHFYEQEPLDTLYIGGGTPSVLSVSELEAIIKRFVFEPNAEITVELNPETLTYDYLSGLKNAGVNRISLGCQTFNDEILVHIGRRHNAKQVIEAVRCAENAGFENINLDFIYGLPSQNLSLFSNDLMQAVELGINHISLYGLKIDEGCYFYSHYPKNLPDNDMQADMYLMAIEILCGAGFEHYEISNFAKSGFESRHNLNYWNNNTYYGFGMAAHGYKDGCRYSNYEDFDRYLKFPRIHDLTHRLTEQEKLEEEIFLGFRKMSGIDIEKINQNFSIDFEKKYGKTLKKYLETKHIKKTEKGYKLSDNGILVSNTILADFL</sequence>
<dbReference type="InterPro" id="IPR004559">
    <property type="entry name" value="HemW-like"/>
</dbReference>
<dbReference type="SUPFAM" id="SSF102114">
    <property type="entry name" value="Radical SAM enzymes"/>
    <property type="match status" value="1"/>
</dbReference>
<keyword evidence="5 9" id="KW-0479">Metal-binding</keyword>
<comment type="caution">
    <text evidence="11">The sequence shown here is derived from an EMBL/GenBank/DDBJ whole genome shotgun (WGS) entry which is preliminary data.</text>
</comment>
<reference evidence="11" key="1">
    <citation type="submission" date="2020-10" db="EMBL/GenBank/DDBJ databases">
        <authorList>
            <person name="Gilroy R."/>
        </authorList>
    </citation>
    <scope>NUCLEOTIDE SEQUENCE</scope>
    <source>
        <strain evidence="11">6276</strain>
    </source>
</reference>
<dbReference type="GO" id="GO:0046872">
    <property type="term" value="F:metal ion binding"/>
    <property type="evidence" value="ECO:0007669"/>
    <property type="project" value="UniProtKB-UniRule"/>
</dbReference>
<dbReference type="SFLD" id="SFLDF00562">
    <property type="entry name" value="HemN-like__clustered_with_heat"/>
    <property type="match status" value="1"/>
</dbReference>
<dbReference type="PANTHER" id="PTHR13932:SF5">
    <property type="entry name" value="RADICAL S-ADENOSYL METHIONINE DOMAIN-CONTAINING PROTEIN 1, MITOCHONDRIAL"/>
    <property type="match status" value="1"/>
</dbReference>
<evidence type="ECO:0000256" key="1">
    <source>
        <dbReference type="ARBA" id="ARBA00006100"/>
    </source>
</evidence>
<evidence type="ECO:0000313" key="12">
    <source>
        <dbReference type="Proteomes" id="UP000823928"/>
    </source>
</evidence>
<evidence type="ECO:0000256" key="9">
    <source>
        <dbReference type="RuleBase" id="RU364116"/>
    </source>
</evidence>
<dbReference type="PANTHER" id="PTHR13932">
    <property type="entry name" value="COPROPORPHYRINIGEN III OXIDASE"/>
    <property type="match status" value="1"/>
</dbReference>
<dbReference type="SMART" id="SM00729">
    <property type="entry name" value="Elp3"/>
    <property type="match status" value="1"/>
</dbReference>
<dbReference type="EMBL" id="DVIU01000086">
    <property type="protein sequence ID" value="HIS35816.1"/>
    <property type="molecule type" value="Genomic_DNA"/>
</dbReference>
<dbReference type="GO" id="GO:0051539">
    <property type="term" value="F:4 iron, 4 sulfur cluster binding"/>
    <property type="evidence" value="ECO:0007669"/>
    <property type="project" value="UniProtKB-UniRule"/>
</dbReference>
<evidence type="ECO:0000256" key="5">
    <source>
        <dbReference type="ARBA" id="ARBA00022723"/>
    </source>
</evidence>
<dbReference type="Gene3D" id="3.20.20.70">
    <property type="entry name" value="Aldolase class I"/>
    <property type="match status" value="1"/>
</dbReference>
<dbReference type="InterPro" id="IPR010723">
    <property type="entry name" value="HemN_C"/>
</dbReference>
<evidence type="ECO:0000256" key="4">
    <source>
        <dbReference type="ARBA" id="ARBA00022691"/>
    </source>
</evidence>
<dbReference type="GO" id="GO:0005737">
    <property type="term" value="C:cytoplasm"/>
    <property type="evidence" value="ECO:0007669"/>
    <property type="project" value="UniProtKB-SubCell"/>
</dbReference>
<proteinExistence type="inferred from homology"/>
<keyword evidence="7 9" id="KW-0411">Iron-sulfur</keyword>
<dbReference type="SFLD" id="SFLDF00288">
    <property type="entry name" value="HemN-like__clustered_with_nucl"/>
    <property type="match status" value="1"/>
</dbReference>
<dbReference type="InterPro" id="IPR034505">
    <property type="entry name" value="Coproporphyrinogen-III_oxidase"/>
</dbReference>
<name>A0A9D1EXI9_9BACT</name>
<dbReference type="Pfam" id="PF04055">
    <property type="entry name" value="Radical_SAM"/>
    <property type="match status" value="1"/>
</dbReference>
<keyword evidence="4 9" id="KW-0949">S-adenosyl-L-methionine</keyword>
<dbReference type="Pfam" id="PF06969">
    <property type="entry name" value="HemN_C"/>
    <property type="match status" value="1"/>
</dbReference>
<dbReference type="GO" id="GO:0004109">
    <property type="term" value="F:coproporphyrinogen oxidase activity"/>
    <property type="evidence" value="ECO:0007669"/>
    <property type="project" value="InterPro"/>
</dbReference>
<dbReference type="PROSITE" id="PS51918">
    <property type="entry name" value="RADICAL_SAM"/>
    <property type="match status" value="1"/>
</dbReference>
<dbReference type="InterPro" id="IPR013785">
    <property type="entry name" value="Aldolase_TIM"/>
</dbReference>
<dbReference type="AlphaFoldDB" id="A0A9D1EXI9"/>
<keyword evidence="9" id="KW-0004">4Fe-4S</keyword>